<dbReference type="SMART" id="SM00116">
    <property type="entry name" value="CBS"/>
    <property type="match status" value="2"/>
</dbReference>
<dbReference type="Gene3D" id="3.10.580.10">
    <property type="entry name" value="CBS-domain"/>
    <property type="match status" value="1"/>
</dbReference>
<feature type="domain" description="CBS" evidence="3">
    <location>
        <begin position="7"/>
        <end position="67"/>
    </location>
</feature>
<protein>
    <submittedName>
        <fullName evidence="4">CBS domain-containing protein</fullName>
    </submittedName>
</protein>
<dbReference type="SUPFAM" id="SSF54631">
    <property type="entry name" value="CBS-domain pair"/>
    <property type="match status" value="1"/>
</dbReference>
<dbReference type="AlphaFoldDB" id="A0A850T3I4"/>
<feature type="domain" description="CBS" evidence="3">
    <location>
        <begin position="76"/>
        <end position="133"/>
    </location>
</feature>
<gene>
    <name evidence="4" type="ORF">HXW94_01990</name>
</gene>
<dbReference type="InterPro" id="IPR046342">
    <property type="entry name" value="CBS_dom_sf"/>
</dbReference>
<name>A0A850T3I4_9BACT</name>
<dbReference type="InterPro" id="IPR000644">
    <property type="entry name" value="CBS_dom"/>
</dbReference>
<keyword evidence="5" id="KW-1185">Reference proteome</keyword>
<accession>A0A850T3I4</accession>
<evidence type="ECO:0000256" key="1">
    <source>
        <dbReference type="ARBA" id="ARBA00023122"/>
    </source>
</evidence>
<reference evidence="4 5" key="1">
    <citation type="submission" date="2020-06" db="EMBL/GenBank/DDBJ databases">
        <title>High-quality draft genome of sulfate reducer Desulfobacter latus type strain AcrS2 isolated from marine sediment.</title>
        <authorList>
            <person name="Hoppe M."/>
            <person name="Larsen C.K."/>
            <person name="Marshall I.P.G."/>
            <person name="Schramm A."/>
            <person name="Marietou A.G."/>
        </authorList>
    </citation>
    <scope>NUCLEOTIDE SEQUENCE [LARGE SCALE GENOMIC DNA]</scope>
    <source>
        <strain evidence="4 5">AcRS2</strain>
    </source>
</reference>
<evidence type="ECO:0000259" key="3">
    <source>
        <dbReference type="PROSITE" id="PS51371"/>
    </source>
</evidence>
<organism evidence="4 5">
    <name type="scientific">Desulfobacter latus</name>
    <dbReference type="NCBI Taxonomy" id="2292"/>
    <lineage>
        <taxon>Bacteria</taxon>
        <taxon>Pseudomonadati</taxon>
        <taxon>Thermodesulfobacteriota</taxon>
        <taxon>Desulfobacteria</taxon>
        <taxon>Desulfobacterales</taxon>
        <taxon>Desulfobacteraceae</taxon>
        <taxon>Desulfobacter</taxon>
    </lineage>
</organism>
<evidence type="ECO:0000313" key="5">
    <source>
        <dbReference type="Proteomes" id="UP000553343"/>
    </source>
</evidence>
<dbReference type="Proteomes" id="UP000553343">
    <property type="component" value="Unassembled WGS sequence"/>
</dbReference>
<comment type="caution">
    <text evidence="4">The sequence shown here is derived from an EMBL/GenBank/DDBJ whole genome shotgun (WGS) entry which is preliminary data.</text>
</comment>
<dbReference type="EMBL" id="JACADJ010000004">
    <property type="protein sequence ID" value="NWH03772.1"/>
    <property type="molecule type" value="Genomic_DNA"/>
</dbReference>
<dbReference type="CDD" id="cd17775">
    <property type="entry name" value="CBS_pair_bact_arch"/>
    <property type="match status" value="1"/>
</dbReference>
<dbReference type="InterPro" id="IPR051257">
    <property type="entry name" value="Diverse_CBS-Domain"/>
</dbReference>
<sequence length="149" mass="16652">MNVGEVCNREVIIIDRDGSIRDAAGLMRKYHVGNVVVVEEKNGDRFPVGILTDRDIVLELIALDVDINAVTVGDAMSFELITAREEDNVMETIKRMRHKGVRRIPVVNDRGVLEGILAVDDLIDSLSEQLTDLARLVMGGQQRETEKRL</sequence>
<keyword evidence="1 2" id="KW-0129">CBS domain</keyword>
<dbReference type="RefSeq" id="WP_178365224.1">
    <property type="nucleotide sequence ID" value="NZ_JACADJ010000004.1"/>
</dbReference>
<proteinExistence type="predicted"/>
<dbReference type="PANTHER" id="PTHR43080:SF2">
    <property type="entry name" value="CBS DOMAIN-CONTAINING PROTEIN"/>
    <property type="match status" value="1"/>
</dbReference>
<evidence type="ECO:0000256" key="2">
    <source>
        <dbReference type="PROSITE-ProRule" id="PRU00703"/>
    </source>
</evidence>
<dbReference type="PANTHER" id="PTHR43080">
    <property type="entry name" value="CBS DOMAIN-CONTAINING PROTEIN CBSX3, MITOCHONDRIAL"/>
    <property type="match status" value="1"/>
</dbReference>
<evidence type="ECO:0000313" key="4">
    <source>
        <dbReference type="EMBL" id="NWH03772.1"/>
    </source>
</evidence>
<dbReference type="Pfam" id="PF00571">
    <property type="entry name" value="CBS"/>
    <property type="match status" value="2"/>
</dbReference>
<dbReference type="PROSITE" id="PS51371">
    <property type="entry name" value="CBS"/>
    <property type="match status" value="2"/>
</dbReference>